<dbReference type="SUPFAM" id="SSF140478">
    <property type="entry name" value="LemA-like"/>
    <property type="match status" value="1"/>
</dbReference>
<dbReference type="InterPro" id="IPR007156">
    <property type="entry name" value="MamQ_LemA"/>
</dbReference>
<evidence type="ECO:0000256" key="6">
    <source>
        <dbReference type="SAM" id="Phobius"/>
    </source>
</evidence>
<protein>
    <submittedName>
        <fullName evidence="7">LemA family protein</fullName>
    </submittedName>
</protein>
<evidence type="ECO:0000256" key="1">
    <source>
        <dbReference type="ARBA" id="ARBA00004167"/>
    </source>
</evidence>
<dbReference type="Proteomes" id="UP001221366">
    <property type="component" value="Unassembled WGS sequence"/>
</dbReference>
<evidence type="ECO:0000256" key="4">
    <source>
        <dbReference type="ARBA" id="ARBA00022989"/>
    </source>
</evidence>
<dbReference type="PANTHER" id="PTHR34478">
    <property type="entry name" value="PROTEIN LEMA"/>
    <property type="match status" value="1"/>
</dbReference>
<evidence type="ECO:0000256" key="3">
    <source>
        <dbReference type="ARBA" id="ARBA00022692"/>
    </source>
</evidence>
<keyword evidence="5 6" id="KW-0472">Membrane</keyword>
<evidence type="ECO:0000256" key="2">
    <source>
        <dbReference type="ARBA" id="ARBA00008854"/>
    </source>
</evidence>
<sequence length="207" mass="22751">MKKAGIAGLGCLGISIIAIVIILGAGVLFAFNFNNTAVQYEADAKTAWANVESSYQRRNDLIGNLVQTVQGAADFERGTLTDVIEARAKATSTNIDANNITPEQLAEFQQAQTGLSSALSRLLVTVERYPELKANQNFLELQSQLEGTENRINVARDRFNEKVNIYDVHISKFPGTILAGWFGFEDMPRYQADPGSENAPDVNFEFN</sequence>
<dbReference type="Pfam" id="PF04011">
    <property type="entry name" value="LemA"/>
    <property type="match status" value="1"/>
</dbReference>
<keyword evidence="8" id="KW-1185">Reference proteome</keyword>
<keyword evidence="3 6" id="KW-0812">Transmembrane</keyword>
<comment type="subcellular location">
    <subcellularLocation>
        <location evidence="1">Membrane</location>
        <topology evidence="1">Single-pass membrane protein</topology>
    </subcellularLocation>
</comment>
<comment type="similarity">
    <text evidence="2">Belongs to the LemA family.</text>
</comment>
<dbReference type="Gene3D" id="1.20.1440.20">
    <property type="entry name" value="LemA-like domain"/>
    <property type="match status" value="1"/>
</dbReference>
<proteinExistence type="inferred from homology"/>
<name>A0ABT5Y3I0_9FLAO</name>
<dbReference type="InterPro" id="IPR023353">
    <property type="entry name" value="LemA-like_dom_sf"/>
</dbReference>
<accession>A0ABT5Y3I0</accession>
<organism evidence="7 8">
    <name type="scientific">Flagellimonas yonaguniensis</name>
    <dbReference type="NCBI Taxonomy" id="3031325"/>
    <lineage>
        <taxon>Bacteria</taxon>
        <taxon>Pseudomonadati</taxon>
        <taxon>Bacteroidota</taxon>
        <taxon>Flavobacteriia</taxon>
        <taxon>Flavobacteriales</taxon>
        <taxon>Flavobacteriaceae</taxon>
        <taxon>Flagellimonas</taxon>
    </lineage>
</organism>
<dbReference type="RefSeq" id="WP_275617134.1">
    <property type="nucleotide sequence ID" value="NZ_JARFVB010000017.1"/>
</dbReference>
<keyword evidence="4 6" id="KW-1133">Transmembrane helix</keyword>
<evidence type="ECO:0000256" key="5">
    <source>
        <dbReference type="ARBA" id="ARBA00023136"/>
    </source>
</evidence>
<gene>
    <name evidence="7" type="ORF">PY092_17735</name>
</gene>
<evidence type="ECO:0000313" key="8">
    <source>
        <dbReference type="Proteomes" id="UP001221366"/>
    </source>
</evidence>
<comment type="caution">
    <text evidence="7">The sequence shown here is derived from an EMBL/GenBank/DDBJ whole genome shotgun (WGS) entry which is preliminary data.</text>
</comment>
<reference evidence="7 8" key="1">
    <citation type="submission" date="2023-03" db="EMBL/GenBank/DDBJ databases">
        <title>Muricauda XX sp. nov. and Muricauda XXX sp. nov., two novel species isolated from Okinawa Trough.</title>
        <authorList>
            <person name="Cao W."/>
            <person name="Deng X."/>
        </authorList>
    </citation>
    <scope>NUCLEOTIDE SEQUENCE [LARGE SCALE GENOMIC DNA]</scope>
    <source>
        <strain evidence="7 8">334s03</strain>
    </source>
</reference>
<dbReference type="EMBL" id="JARFVB010000017">
    <property type="protein sequence ID" value="MDF0718010.1"/>
    <property type="molecule type" value="Genomic_DNA"/>
</dbReference>
<evidence type="ECO:0000313" key="7">
    <source>
        <dbReference type="EMBL" id="MDF0718010.1"/>
    </source>
</evidence>
<feature type="transmembrane region" description="Helical" evidence="6">
    <location>
        <begin position="7"/>
        <end position="31"/>
    </location>
</feature>
<dbReference type="PANTHER" id="PTHR34478:SF2">
    <property type="entry name" value="MEMBRANE PROTEIN"/>
    <property type="match status" value="1"/>
</dbReference>